<reference evidence="1 3" key="1">
    <citation type="submission" date="2018-04" db="EMBL/GenBank/DDBJ databases">
        <title>Brenneria corticis sp.nov.</title>
        <authorList>
            <person name="Li Y."/>
        </authorList>
    </citation>
    <scope>NUCLEOTIDE SEQUENCE [LARGE SCALE GENOMIC DNA]</scope>
    <source>
        <strain evidence="1 3">LMG 2694</strain>
    </source>
</reference>
<sequence>MKARQKRRDRRVNHVVSGIDNAALNGIKKRLDELQVPIAPADGLTEISGQLDRIERRMDSIEAAAVRQGAIAGSVAGGITGGLVTTTILLIKARLGL</sequence>
<organism evidence="1 3">
    <name type="scientific">Brenneria nigrifluens DSM 30175 = ATCC 13028</name>
    <dbReference type="NCBI Taxonomy" id="1121120"/>
    <lineage>
        <taxon>Bacteria</taxon>
        <taxon>Pseudomonadati</taxon>
        <taxon>Pseudomonadota</taxon>
        <taxon>Gammaproteobacteria</taxon>
        <taxon>Enterobacterales</taxon>
        <taxon>Pectobacteriaceae</taxon>
        <taxon>Brenneria</taxon>
    </lineage>
</organism>
<evidence type="ECO:0000313" key="3">
    <source>
        <dbReference type="Proteomes" id="UP000295985"/>
    </source>
</evidence>
<accession>A0A2U1USS2</accession>
<dbReference type="Proteomes" id="UP000295985">
    <property type="component" value="Unassembled WGS sequence"/>
</dbReference>
<evidence type="ECO:0000313" key="1">
    <source>
        <dbReference type="EMBL" id="PWC24674.1"/>
    </source>
</evidence>
<gene>
    <name evidence="1" type="ORF">DDT54_08275</name>
    <name evidence="2" type="ORF">EH206_11050</name>
</gene>
<protein>
    <submittedName>
        <fullName evidence="1">Uncharacterized protein</fullName>
    </submittedName>
</protein>
<keyword evidence="4" id="KW-1185">Reference proteome</keyword>
<dbReference type="AlphaFoldDB" id="A0A2U1USS2"/>
<evidence type="ECO:0000313" key="4">
    <source>
        <dbReference type="Proteomes" id="UP000303847"/>
    </source>
</evidence>
<name>A0A2U1USS2_9GAMM</name>
<dbReference type="RefSeq" id="WP_009112843.1">
    <property type="nucleotide sequence ID" value="NZ_CP034036.1"/>
</dbReference>
<dbReference type="Proteomes" id="UP000303847">
    <property type="component" value="Chromosome"/>
</dbReference>
<dbReference type="EMBL" id="QDKK01000011">
    <property type="protein sequence ID" value="PWC24674.1"/>
    <property type="molecule type" value="Genomic_DNA"/>
</dbReference>
<dbReference type="EMBL" id="CP034036">
    <property type="protein sequence ID" value="QCR04661.1"/>
    <property type="molecule type" value="Genomic_DNA"/>
</dbReference>
<proteinExistence type="predicted"/>
<evidence type="ECO:0000313" key="2">
    <source>
        <dbReference type="EMBL" id="QCR04661.1"/>
    </source>
</evidence>
<reference evidence="2 4" key="2">
    <citation type="submission" date="2018-11" db="EMBL/GenBank/DDBJ databases">
        <title>Genome sequences of Brenneria nigrifluens and Brenneria rubrifaciens.</title>
        <authorList>
            <person name="Poret-Peterson A.T."/>
            <person name="McClean A.E."/>
            <person name="Kluepfel D.A."/>
        </authorList>
    </citation>
    <scope>NUCLEOTIDE SEQUENCE [LARGE SCALE GENOMIC DNA]</scope>
    <source>
        <strain evidence="2 4">ATCC 13028</strain>
    </source>
</reference>